<feature type="region of interest" description="Disordered" evidence="1">
    <location>
        <begin position="128"/>
        <end position="164"/>
    </location>
</feature>
<organism evidence="3 4">
    <name type="scientific">Albula goreensis</name>
    <dbReference type="NCBI Taxonomy" id="1534307"/>
    <lineage>
        <taxon>Eukaryota</taxon>
        <taxon>Metazoa</taxon>
        <taxon>Chordata</taxon>
        <taxon>Craniata</taxon>
        <taxon>Vertebrata</taxon>
        <taxon>Euteleostomi</taxon>
        <taxon>Actinopterygii</taxon>
        <taxon>Neopterygii</taxon>
        <taxon>Teleostei</taxon>
        <taxon>Albuliformes</taxon>
        <taxon>Albulidae</taxon>
        <taxon>Albula</taxon>
    </lineage>
</organism>
<evidence type="ECO:0000256" key="2">
    <source>
        <dbReference type="SAM" id="Phobius"/>
    </source>
</evidence>
<dbReference type="AlphaFoldDB" id="A0A8T3CTB7"/>
<feature type="region of interest" description="Disordered" evidence="1">
    <location>
        <begin position="65"/>
        <end position="85"/>
    </location>
</feature>
<comment type="caution">
    <text evidence="3">The sequence shown here is derived from an EMBL/GenBank/DDBJ whole genome shotgun (WGS) entry which is preliminary data.</text>
</comment>
<feature type="compositionally biased region" description="Basic and acidic residues" evidence="1">
    <location>
        <begin position="69"/>
        <end position="80"/>
    </location>
</feature>
<proteinExistence type="predicted"/>
<gene>
    <name evidence="3" type="ORF">AGOR_G00201640</name>
</gene>
<dbReference type="Proteomes" id="UP000829720">
    <property type="component" value="Unassembled WGS sequence"/>
</dbReference>
<protein>
    <submittedName>
        <fullName evidence="3">Uncharacterized protein</fullName>
    </submittedName>
</protein>
<keyword evidence="4" id="KW-1185">Reference proteome</keyword>
<evidence type="ECO:0000313" key="3">
    <source>
        <dbReference type="EMBL" id="KAI1887010.1"/>
    </source>
</evidence>
<feature type="transmembrane region" description="Helical" evidence="2">
    <location>
        <begin position="34"/>
        <end position="58"/>
    </location>
</feature>
<accession>A0A8T3CTB7</accession>
<keyword evidence="2" id="KW-0812">Transmembrane</keyword>
<dbReference type="OrthoDB" id="8943878at2759"/>
<keyword evidence="2" id="KW-1133">Transmembrane helix</keyword>
<evidence type="ECO:0000313" key="4">
    <source>
        <dbReference type="Proteomes" id="UP000829720"/>
    </source>
</evidence>
<reference evidence="3" key="1">
    <citation type="submission" date="2021-01" db="EMBL/GenBank/DDBJ databases">
        <authorList>
            <person name="Zahm M."/>
            <person name="Roques C."/>
            <person name="Cabau C."/>
            <person name="Klopp C."/>
            <person name="Donnadieu C."/>
            <person name="Jouanno E."/>
            <person name="Lampietro C."/>
            <person name="Louis A."/>
            <person name="Herpin A."/>
            <person name="Echchiki A."/>
            <person name="Berthelot C."/>
            <person name="Parey E."/>
            <person name="Roest-Crollius H."/>
            <person name="Braasch I."/>
            <person name="Postlethwait J."/>
            <person name="Bobe J."/>
            <person name="Montfort J."/>
            <person name="Bouchez O."/>
            <person name="Begum T."/>
            <person name="Mejri S."/>
            <person name="Adams A."/>
            <person name="Chen W.-J."/>
            <person name="Guiguen Y."/>
        </authorList>
    </citation>
    <scope>NUCLEOTIDE SEQUENCE</scope>
    <source>
        <tissue evidence="3">Blood</tissue>
    </source>
</reference>
<keyword evidence="2" id="KW-0472">Membrane</keyword>
<dbReference type="EMBL" id="JAERUA010000019">
    <property type="protein sequence ID" value="KAI1887010.1"/>
    <property type="molecule type" value="Genomic_DNA"/>
</dbReference>
<evidence type="ECO:0000256" key="1">
    <source>
        <dbReference type="SAM" id="MobiDB-lite"/>
    </source>
</evidence>
<sequence>MSGNISASAVLGFNRTVLETAERDMNDAIHEFKIFNITITSLALCILTFTGVFCSLSYHNKRRQRKQARAYETRVGRDGSENPPVDVCEMQRTHSLRNPFSLLRRQEAPKNRSGIYFIYSNPVAEEEASDAPLQEAQAGPPPPLLPANQQEQSSDHTHSGIILDPSTFYMQL</sequence>
<name>A0A8T3CTB7_9TELE</name>